<keyword evidence="1" id="KW-0802">TPR repeat</keyword>
<evidence type="ECO:0000313" key="4">
    <source>
        <dbReference type="Proteomes" id="UP000007089"/>
    </source>
</evidence>
<feature type="region of interest" description="Disordered" evidence="2">
    <location>
        <begin position="453"/>
        <end position="475"/>
    </location>
</feature>
<dbReference type="EMBL" id="CP001359">
    <property type="protein sequence ID" value="ACL66733.1"/>
    <property type="molecule type" value="Genomic_DNA"/>
</dbReference>
<dbReference type="SMART" id="SM00028">
    <property type="entry name" value="TPR"/>
    <property type="match status" value="3"/>
</dbReference>
<dbReference type="Pfam" id="PF13432">
    <property type="entry name" value="TPR_16"/>
    <property type="match status" value="2"/>
</dbReference>
<evidence type="ECO:0000313" key="3">
    <source>
        <dbReference type="EMBL" id="ACL66733.1"/>
    </source>
</evidence>
<evidence type="ECO:0000256" key="2">
    <source>
        <dbReference type="SAM" id="MobiDB-lite"/>
    </source>
</evidence>
<dbReference type="SUPFAM" id="SSF48452">
    <property type="entry name" value="TPR-like"/>
    <property type="match status" value="1"/>
</dbReference>
<dbReference type="Gene3D" id="1.25.40.10">
    <property type="entry name" value="Tetratricopeptide repeat domain"/>
    <property type="match status" value="2"/>
</dbReference>
<proteinExistence type="predicted"/>
<dbReference type="InterPro" id="IPR019734">
    <property type="entry name" value="TPR_rpt"/>
</dbReference>
<dbReference type="AlphaFoldDB" id="B8JHM1"/>
<dbReference type="RefSeq" id="WP_015934542.1">
    <property type="nucleotide sequence ID" value="NC_011891.1"/>
</dbReference>
<keyword evidence="4" id="KW-1185">Reference proteome</keyword>
<dbReference type="PROSITE" id="PS50005">
    <property type="entry name" value="TPR"/>
    <property type="match status" value="1"/>
</dbReference>
<name>B8JHM1_ANAD2</name>
<gene>
    <name evidence="3" type="ordered locus">A2cp1_3401</name>
</gene>
<reference evidence="3" key="1">
    <citation type="submission" date="2009-01" db="EMBL/GenBank/DDBJ databases">
        <title>Complete sequence of Anaeromyxobacter dehalogenans 2CP-1.</title>
        <authorList>
            <consortium name="US DOE Joint Genome Institute"/>
            <person name="Lucas S."/>
            <person name="Copeland A."/>
            <person name="Lapidus A."/>
            <person name="Glavina del Rio T."/>
            <person name="Dalin E."/>
            <person name="Tice H."/>
            <person name="Bruce D."/>
            <person name="Goodwin L."/>
            <person name="Pitluck S."/>
            <person name="Saunders E."/>
            <person name="Brettin T."/>
            <person name="Detter J.C."/>
            <person name="Han C."/>
            <person name="Larimer F."/>
            <person name="Land M."/>
            <person name="Hauser L."/>
            <person name="Kyrpides N."/>
            <person name="Ovchinnikova G."/>
            <person name="Beliaev A.S."/>
            <person name="Richardson P."/>
        </authorList>
    </citation>
    <scope>NUCLEOTIDE SEQUENCE</scope>
    <source>
        <strain evidence="3">2CP-1</strain>
    </source>
</reference>
<dbReference type="Proteomes" id="UP000007089">
    <property type="component" value="Chromosome"/>
</dbReference>
<sequence>MAYVRRRGNQLAIVRGARNPETKKVEQEILFTLYSKGEALAALGKADGGDAFRFQSLVERAHPDVRFDWKAISRAIAENLEVLPENYDYRSTRLHAGFRRDLLAFARQVVLTDPLGATAARQLIDEHREALEYLRELIDRRLAAPAQVESEWTADNAFYWRFASRPSDVPADVEEQAADLYARQEYRRAAAAFRLLTESFPDYAEGHNYLGLIALDQRRAEEAIEHFERTIEVGRRLLPRRVPRSSWWSDHRTRPYMRGLRNLALALVHAKRYEEALATCDRLTTECDDRITASAHRASAYLDTGRWREALAAALHIHQLSPGDSLLAAFAAFELGREAEARALFLHAALNKPRTVGGLLGVRFARPRDRDETVDHNDGVLLARTLDDFLRKRRPASRRFFAGLWEHPMVKDLREEVAVVTARWQADRQGRDRAAFVRMQELRSWEFAERAWGPEGPPIAGSPPLARGRARKQLH</sequence>
<evidence type="ECO:0000256" key="1">
    <source>
        <dbReference type="PROSITE-ProRule" id="PRU00339"/>
    </source>
</evidence>
<organism evidence="3 4">
    <name type="scientific">Anaeromyxobacter dehalogenans (strain ATCC BAA-258 / DSM 21875 / 2CP-1)</name>
    <dbReference type="NCBI Taxonomy" id="455488"/>
    <lineage>
        <taxon>Bacteria</taxon>
        <taxon>Pseudomonadati</taxon>
        <taxon>Myxococcota</taxon>
        <taxon>Myxococcia</taxon>
        <taxon>Myxococcales</taxon>
        <taxon>Cystobacterineae</taxon>
        <taxon>Anaeromyxobacteraceae</taxon>
        <taxon>Anaeromyxobacter</taxon>
    </lineage>
</organism>
<dbReference type="KEGG" id="acp:A2cp1_3401"/>
<dbReference type="InterPro" id="IPR011990">
    <property type="entry name" value="TPR-like_helical_dom_sf"/>
</dbReference>
<dbReference type="HOGENOM" id="CLU_574462_0_0_7"/>
<feature type="repeat" description="TPR" evidence="1">
    <location>
        <begin position="204"/>
        <end position="237"/>
    </location>
</feature>
<accession>B8JHM1</accession>
<protein>
    <submittedName>
        <fullName evidence="3">Tetratricopeptide TPR_2 repeat protein</fullName>
    </submittedName>
</protein>